<organism evidence="2 3">
    <name type="scientific">Arenicella chitinivorans</name>
    <dbReference type="NCBI Taxonomy" id="1329800"/>
    <lineage>
        <taxon>Bacteria</taxon>
        <taxon>Pseudomonadati</taxon>
        <taxon>Pseudomonadota</taxon>
        <taxon>Gammaproteobacteria</taxon>
        <taxon>Arenicellales</taxon>
        <taxon>Arenicellaceae</taxon>
        <taxon>Arenicella</taxon>
    </lineage>
</organism>
<evidence type="ECO:0000313" key="2">
    <source>
        <dbReference type="EMBL" id="GHA13568.1"/>
    </source>
</evidence>
<accession>A0A918VPU6</accession>
<dbReference type="AlphaFoldDB" id="A0A918VPU6"/>
<keyword evidence="3" id="KW-1185">Reference proteome</keyword>
<dbReference type="InterPro" id="IPR054209">
    <property type="entry name" value="DUF6916"/>
</dbReference>
<feature type="domain" description="DUF6916" evidence="1">
    <location>
        <begin position="3"/>
        <end position="91"/>
    </location>
</feature>
<comment type="caution">
    <text evidence="2">The sequence shown here is derived from an EMBL/GenBank/DDBJ whole genome shotgun (WGS) entry which is preliminary data.</text>
</comment>
<sequence length="92" mass="10440">MKTRQDFEARLNQQFELAQAQLILELIEVSSVRAERAEDGRSEPFSAVFRADNHDILEQGTYTLRNDGEGTDIFLVPIGPDDQGMCYEAIFT</sequence>
<dbReference type="Pfam" id="PF21880">
    <property type="entry name" value="DUF6916"/>
    <property type="match status" value="1"/>
</dbReference>
<name>A0A918VPU6_9GAMM</name>
<gene>
    <name evidence="2" type="ORF">GCM10008090_24130</name>
</gene>
<protein>
    <recommendedName>
        <fullName evidence="1">DUF6916 domain-containing protein</fullName>
    </recommendedName>
</protein>
<evidence type="ECO:0000313" key="3">
    <source>
        <dbReference type="Proteomes" id="UP000614811"/>
    </source>
</evidence>
<reference evidence="2" key="1">
    <citation type="journal article" date="2014" name="Int. J. Syst. Evol. Microbiol.">
        <title>Complete genome sequence of Corynebacterium casei LMG S-19264T (=DSM 44701T), isolated from a smear-ripened cheese.</title>
        <authorList>
            <consortium name="US DOE Joint Genome Institute (JGI-PGF)"/>
            <person name="Walter F."/>
            <person name="Albersmeier A."/>
            <person name="Kalinowski J."/>
            <person name="Ruckert C."/>
        </authorList>
    </citation>
    <scope>NUCLEOTIDE SEQUENCE</scope>
    <source>
        <strain evidence="2">KCTC 12711</strain>
    </source>
</reference>
<proteinExistence type="predicted"/>
<dbReference type="EMBL" id="BMXA01000004">
    <property type="protein sequence ID" value="GHA13568.1"/>
    <property type="molecule type" value="Genomic_DNA"/>
</dbReference>
<dbReference type="Proteomes" id="UP000614811">
    <property type="component" value="Unassembled WGS sequence"/>
</dbReference>
<evidence type="ECO:0000259" key="1">
    <source>
        <dbReference type="Pfam" id="PF21880"/>
    </source>
</evidence>
<dbReference type="RefSeq" id="WP_189401507.1">
    <property type="nucleotide sequence ID" value="NZ_BMXA01000004.1"/>
</dbReference>
<reference evidence="2" key="2">
    <citation type="submission" date="2020-09" db="EMBL/GenBank/DDBJ databases">
        <authorList>
            <person name="Sun Q."/>
            <person name="Kim S."/>
        </authorList>
    </citation>
    <scope>NUCLEOTIDE SEQUENCE</scope>
    <source>
        <strain evidence="2">KCTC 12711</strain>
    </source>
</reference>